<evidence type="ECO:0000256" key="10">
    <source>
        <dbReference type="HAMAP-Rule" id="MF_00278"/>
    </source>
</evidence>
<feature type="active site" description="Nucleophile" evidence="10 11">
    <location>
        <position position="81"/>
    </location>
</feature>
<comment type="function">
    <text evidence="10">IGPS catalyzes the conversion of PRFAR and glutamine to IGP, AICAR and glutamate. The HisH subunit catalyzes the hydrolysis of glutamine to glutamate and ammonia as part of the synthesis of IGP and AICAR. The resulting ammonia molecule is channeled to the active site of HisF.</text>
</comment>
<evidence type="ECO:0000256" key="11">
    <source>
        <dbReference type="PIRSR" id="PIRSR000495-1"/>
    </source>
</evidence>
<proteinExistence type="inferred from homology"/>
<organism evidence="13 14">
    <name type="scientific">Methanorbis furvi</name>
    <dbReference type="NCBI Taxonomy" id="3028299"/>
    <lineage>
        <taxon>Archaea</taxon>
        <taxon>Methanobacteriati</taxon>
        <taxon>Methanobacteriota</taxon>
        <taxon>Stenosarchaea group</taxon>
        <taxon>Methanomicrobia</taxon>
        <taxon>Methanomicrobiales</taxon>
        <taxon>Methanocorpusculaceae</taxon>
        <taxon>Methanorbis</taxon>
    </lineage>
</organism>
<evidence type="ECO:0000256" key="8">
    <source>
        <dbReference type="ARBA" id="ARBA00047838"/>
    </source>
</evidence>
<dbReference type="GO" id="GO:0000107">
    <property type="term" value="F:imidazoleglycerol-phosphate synthase activity"/>
    <property type="evidence" value="ECO:0007669"/>
    <property type="project" value="UniProtKB-UniRule"/>
</dbReference>
<evidence type="ECO:0000256" key="2">
    <source>
        <dbReference type="ARBA" id="ARBA00011152"/>
    </source>
</evidence>
<keyword evidence="3 10" id="KW-0028">Amino-acid biosynthesis</keyword>
<keyword evidence="5 10" id="KW-0315">Glutamine amidotransferase</keyword>
<comment type="catalytic activity">
    <reaction evidence="8 10">
        <text>5-[(5-phospho-1-deoxy-D-ribulos-1-ylimino)methylamino]-1-(5-phospho-beta-D-ribosyl)imidazole-4-carboxamide + L-glutamine = D-erythro-1-(imidazol-4-yl)glycerol 3-phosphate + 5-amino-1-(5-phospho-beta-D-ribosyl)imidazole-4-carboxamide + L-glutamate + H(+)</text>
        <dbReference type="Rhea" id="RHEA:24793"/>
        <dbReference type="ChEBI" id="CHEBI:15378"/>
        <dbReference type="ChEBI" id="CHEBI:29985"/>
        <dbReference type="ChEBI" id="CHEBI:58278"/>
        <dbReference type="ChEBI" id="CHEBI:58359"/>
        <dbReference type="ChEBI" id="CHEBI:58475"/>
        <dbReference type="ChEBI" id="CHEBI:58525"/>
        <dbReference type="EC" id="4.3.2.10"/>
    </reaction>
</comment>
<protein>
    <recommendedName>
        <fullName evidence="10">Imidazole glycerol phosphate synthase subunit HisH</fullName>
        <ecNumber evidence="10">4.3.2.10</ecNumber>
    </recommendedName>
    <alternativeName>
        <fullName evidence="10">IGP synthase glutaminase subunit</fullName>
        <ecNumber evidence="10">3.5.1.2</ecNumber>
    </alternativeName>
    <alternativeName>
        <fullName evidence="10">IGP synthase subunit HisH</fullName>
    </alternativeName>
    <alternativeName>
        <fullName evidence="10">ImGP synthase subunit HisH</fullName>
        <shortName evidence="10">IGPS subunit HisH</shortName>
    </alternativeName>
</protein>
<comment type="subcellular location">
    <subcellularLocation>
        <location evidence="10">Cytoplasm</location>
    </subcellularLocation>
</comment>
<dbReference type="Gene3D" id="3.40.50.880">
    <property type="match status" value="1"/>
</dbReference>
<dbReference type="InterPro" id="IPR010139">
    <property type="entry name" value="Imidazole-glycPsynth_HisH"/>
</dbReference>
<evidence type="ECO:0000256" key="3">
    <source>
        <dbReference type="ARBA" id="ARBA00022605"/>
    </source>
</evidence>
<dbReference type="InterPro" id="IPR017926">
    <property type="entry name" value="GATASE"/>
</dbReference>
<dbReference type="GO" id="GO:0000105">
    <property type="term" value="P:L-histidine biosynthetic process"/>
    <property type="evidence" value="ECO:0007669"/>
    <property type="project" value="UniProtKB-UniRule"/>
</dbReference>
<feature type="active site" evidence="10 11">
    <location>
        <position position="185"/>
    </location>
</feature>
<dbReference type="PROSITE" id="PS51273">
    <property type="entry name" value="GATASE_TYPE_1"/>
    <property type="match status" value="1"/>
</dbReference>
<keyword evidence="7 10" id="KW-0456">Lyase</keyword>
<dbReference type="RefSeq" id="WP_338094998.1">
    <property type="nucleotide sequence ID" value="NZ_JAWDKA010000012.1"/>
</dbReference>
<dbReference type="EMBL" id="JAWDKA010000012">
    <property type="protein sequence ID" value="MDV0442574.1"/>
    <property type="molecule type" value="Genomic_DNA"/>
</dbReference>
<evidence type="ECO:0000256" key="9">
    <source>
        <dbReference type="ARBA" id="ARBA00049534"/>
    </source>
</evidence>
<comment type="caution">
    <text evidence="13">The sequence shown here is derived from an EMBL/GenBank/DDBJ whole genome shotgun (WGS) entry which is preliminary data.</text>
</comment>
<comment type="subunit">
    <text evidence="2 10">Heterodimer of HisH and HisF.</text>
</comment>
<dbReference type="HAMAP" id="MF_00278">
    <property type="entry name" value="HisH"/>
    <property type="match status" value="1"/>
</dbReference>
<dbReference type="EC" id="4.3.2.10" evidence="10"/>
<evidence type="ECO:0000256" key="6">
    <source>
        <dbReference type="ARBA" id="ARBA00023102"/>
    </source>
</evidence>
<dbReference type="Pfam" id="PF00117">
    <property type="entry name" value="GATase"/>
    <property type="match status" value="1"/>
</dbReference>
<evidence type="ECO:0000256" key="7">
    <source>
        <dbReference type="ARBA" id="ARBA00023239"/>
    </source>
</evidence>
<feature type="domain" description="Glutamine amidotransferase" evidence="12">
    <location>
        <begin position="9"/>
        <end position="199"/>
    </location>
</feature>
<evidence type="ECO:0000256" key="5">
    <source>
        <dbReference type="ARBA" id="ARBA00022962"/>
    </source>
</evidence>
<dbReference type="PANTHER" id="PTHR42701:SF1">
    <property type="entry name" value="IMIDAZOLE GLYCEROL PHOSPHATE SYNTHASE SUBUNIT HISH"/>
    <property type="match status" value="1"/>
</dbReference>
<comment type="catalytic activity">
    <reaction evidence="9 10">
        <text>L-glutamine + H2O = L-glutamate + NH4(+)</text>
        <dbReference type="Rhea" id="RHEA:15889"/>
        <dbReference type="ChEBI" id="CHEBI:15377"/>
        <dbReference type="ChEBI" id="CHEBI:28938"/>
        <dbReference type="ChEBI" id="CHEBI:29985"/>
        <dbReference type="ChEBI" id="CHEBI:58359"/>
        <dbReference type="EC" id="3.5.1.2"/>
    </reaction>
</comment>
<evidence type="ECO:0000313" key="14">
    <source>
        <dbReference type="Proteomes" id="UP001273136"/>
    </source>
</evidence>
<gene>
    <name evidence="10 13" type="primary">hisH</name>
    <name evidence="13" type="ORF">McpAg1_18240</name>
</gene>
<keyword evidence="10" id="KW-0963">Cytoplasm</keyword>
<evidence type="ECO:0000256" key="4">
    <source>
        <dbReference type="ARBA" id="ARBA00022801"/>
    </source>
</evidence>
<dbReference type="EC" id="3.5.1.2" evidence="10"/>
<dbReference type="PANTHER" id="PTHR42701">
    <property type="entry name" value="IMIDAZOLE GLYCEROL PHOSPHATE SYNTHASE SUBUNIT HISH"/>
    <property type="match status" value="1"/>
</dbReference>
<keyword evidence="6 10" id="KW-0368">Histidine biosynthesis</keyword>
<dbReference type="GO" id="GO:0004359">
    <property type="term" value="F:glutaminase activity"/>
    <property type="evidence" value="ECO:0007669"/>
    <property type="project" value="UniProtKB-EC"/>
</dbReference>
<dbReference type="AlphaFoldDB" id="A0AAE4ME86"/>
<dbReference type="GO" id="GO:0005737">
    <property type="term" value="C:cytoplasm"/>
    <property type="evidence" value="ECO:0007669"/>
    <property type="project" value="UniProtKB-SubCell"/>
</dbReference>
<dbReference type="GO" id="GO:0016829">
    <property type="term" value="F:lyase activity"/>
    <property type="evidence" value="ECO:0007669"/>
    <property type="project" value="UniProtKB-KW"/>
</dbReference>
<dbReference type="CDD" id="cd01748">
    <property type="entry name" value="GATase1_IGP_Synthase"/>
    <property type="match status" value="1"/>
</dbReference>
<evidence type="ECO:0000256" key="1">
    <source>
        <dbReference type="ARBA" id="ARBA00005091"/>
    </source>
</evidence>
<accession>A0AAE4ME86</accession>
<evidence type="ECO:0000313" key="13">
    <source>
        <dbReference type="EMBL" id="MDV0442574.1"/>
    </source>
</evidence>
<feature type="active site" evidence="10 11">
    <location>
        <position position="183"/>
    </location>
</feature>
<evidence type="ECO:0000259" key="12">
    <source>
        <dbReference type="Pfam" id="PF00117"/>
    </source>
</evidence>
<keyword evidence="4 10" id="KW-0378">Hydrolase</keyword>
<name>A0AAE4ME86_9EURY</name>
<dbReference type="SUPFAM" id="SSF52317">
    <property type="entry name" value="Class I glutamine amidotransferase-like"/>
    <property type="match status" value="1"/>
</dbReference>
<dbReference type="InterPro" id="IPR029062">
    <property type="entry name" value="Class_I_gatase-like"/>
</dbReference>
<dbReference type="Proteomes" id="UP001273136">
    <property type="component" value="Unassembled WGS sequence"/>
</dbReference>
<dbReference type="PIRSF" id="PIRSF000495">
    <property type="entry name" value="Amidotransf_hisH"/>
    <property type="match status" value="1"/>
</dbReference>
<sequence>MTATSKIAVIDYGLGNLRSVVRGLEAAGCRPVITAEPELIASADGIVLPGVGAFAEGMEKLAPIRHVVEAAVLEKPLLGICLGMQMLLEESEEHGLHQGLGFVPGSVRKFAKVERMKVPQMGWNTITPTTHPLFADIPEGTYVYFVHSYYADTTPEFTIATTEYIVSYASAVANKNAIGVQFHPEKSGPAGLAILRNFVAMTE</sequence>
<dbReference type="NCBIfam" id="TIGR01855">
    <property type="entry name" value="IMP_synth_hisH"/>
    <property type="match status" value="1"/>
</dbReference>
<reference evidence="13" key="1">
    <citation type="submission" date="2023-06" db="EMBL/GenBank/DDBJ databases">
        <title>Genome sequence of Methancorpusculaceae sp. Ag1.</title>
        <authorList>
            <person name="Protasov E."/>
            <person name="Platt K."/>
            <person name="Poehlein A."/>
            <person name="Daniel R."/>
            <person name="Brune A."/>
        </authorList>
    </citation>
    <scope>NUCLEOTIDE SEQUENCE</scope>
    <source>
        <strain evidence="13">Ag1</strain>
    </source>
</reference>
<keyword evidence="14" id="KW-1185">Reference proteome</keyword>
<comment type="pathway">
    <text evidence="1 10">Amino-acid biosynthesis; L-histidine biosynthesis; L-histidine from 5-phospho-alpha-D-ribose 1-diphosphate: step 5/9.</text>
</comment>